<reference evidence="1 2" key="1">
    <citation type="submission" date="2015-01" db="EMBL/GenBank/DDBJ databases">
        <title>Evolution of Trichinella species and genotypes.</title>
        <authorList>
            <person name="Korhonen P.K."/>
            <person name="Edoardo P."/>
            <person name="Giuseppe L.R."/>
            <person name="Gasser R.B."/>
        </authorList>
    </citation>
    <scope>NUCLEOTIDE SEQUENCE [LARGE SCALE GENOMIC DNA]</scope>
    <source>
        <strain evidence="1">ISS417</strain>
    </source>
</reference>
<protein>
    <submittedName>
        <fullName evidence="1">Uncharacterized protein</fullName>
    </submittedName>
</protein>
<dbReference type="EMBL" id="JYDJ01000004">
    <property type="protein sequence ID" value="KRX50670.1"/>
    <property type="molecule type" value="Genomic_DNA"/>
</dbReference>
<comment type="caution">
    <text evidence="1">The sequence shown here is derived from an EMBL/GenBank/DDBJ whole genome shotgun (WGS) entry which is preliminary data.</text>
</comment>
<organism evidence="1 2">
    <name type="scientific">Trichinella murrelli</name>
    <dbReference type="NCBI Taxonomy" id="144512"/>
    <lineage>
        <taxon>Eukaryota</taxon>
        <taxon>Metazoa</taxon>
        <taxon>Ecdysozoa</taxon>
        <taxon>Nematoda</taxon>
        <taxon>Enoplea</taxon>
        <taxon>Dorylaimia</taxon>
        <taxon>Trichinellida</taxon>
        <taxon>Trichinellidae</taxon>
        <taxon>Trichinella</taxon>
    </lineage>
</organism>
<gene>
    <name evidence="1" type="ORF">T05_4523</name>
</gene>
<evidence type="ECO:0000313" key="1">
    <source>
        <dbReference type="EMBL" id="KRX50670.1"/>
    </source>
</evidence>
<accession>A0A0V0UGV4</accession>
<name>A0A0V0UGV4_9BILA</name>
<dbReference type="Proteomes" id="UP000055048">
    <property type="component" value="Unassembled WGS sequence"/>
</dbReference>
<evidence type="ECO:0000313" key="2">
    <source>
        <dbReference type="Proteomes" id="UP000055048"/>
    </source>
</evidence>
<keyword evidence="2" id="KW-1185">Reference proteome</keyword>
<proteinExistence type="predicted"/>
<sequence>MQRWKLAIFTKDQICKIGKATFVTIHLGNPGVVQFSVLGELFVFQVRLKISHCKYGHQILACPLTST</sequence>
<dbReference type="AlphaFoldDB" id="A0A0V0UGV4"/>